<comment type="caution">
    <text evidence="3">The sequence shown here is derived from an EMBL/GenBank/DDBJ whole genome shotgun (WGS) entry which is preliminary data.</text>
</comment>
<feature type="signal peptide" evidence="2">
    <location>
        <begin position="1"/>
        <end position="20"/>
    </location>
</feature>
<dbReference type="Proteomes" id="UP000242519">
    <property type="component" value="Unassembled WGS sequence"/>
</dbReference>
<keyword evidence="2" id="KW-0732">Signal</keyword>
<evidence type="ECO:0000256" key="2">
    <source>
        <dbReference type="SAM" id="SignalP"/>
    </source>
</evidence>
<feature type="compositionally biased region" description="Polar residues" evidence="1">
    <location>
        <begin position="282"/>
        <end position="293"/>
    </location>
</feature>
<name>A0A218YVC3_9HELO</name>
<feature type="compositionally biased region" description="Basic residues" evidence="1">
    <location>
        <begin position="260"/>
        <end position="271"/>
    </location>
</feature>
<reference evidence="3 4" key="1">
    <citation type="submission" date="2017-04" db="EMBL/GenBank/DDBJ databases">
        <title>Draft genome sequence of Marssonina coronaria NL1: causal agent of apple blotch.</title>
        <authorList>
            <person name="Cheng Q."/>
        </authorList>
    </citation>
    <scope>NUCLEOTIDE SEQUENCE [LARGE SCALE GENOMIC DNA]</scope>
    <source>
        <strain evidence="3 4">NL1</strain>
    </source>
</reference>
<evidence type="ECO:0000313" key="4">
    <source>
        <dbReference type="Proteomes" id="UP000242519"/>
    </source>
</evidence>
<feature type="region of interest" description="Disordered" evidence="1">
    <location>
        <begin position="251"/>
        <end position="293"/>
    </location>
</feature>
<sequence length="293" mass="31731">MAMLLLFAAPIFRVPGRSLAARDTCSRTSRRRIQTCGLEPRPVRVHSPGAGIESQVPEIPGGKQKLRTAAGIALPDLASDVGSPATLATRKPELEDSTRNSLPAASRESLLILSAHPLWEQSPAVGTAANYVVRKIVRLIARSGPVSRGCEGLLLRLAANLLNKTPERAAAAGGLLLRGRARLGGQFSDSEARNGIRIGFLRRPTASVNSSVLFTPKAIRSRMGISVLAGDARSELALHETQQQQLLLKEQSLQGQHNYKNNKNKNKNKNNRNKDNDSNYKTYNYSTTATAIK</sequence>
<evidence type="ECO:0000313" key="3">
    <source>
        <dbReference type="EMBL" id="OWO99735.1"/>
    </source>
</evidence>
<proteinExistence type="predicted"/>
<evidence type="ECO:0000256" key="1">
    <source>
        <dbReference type="SAM" id="MobiDB-lite"/>
    </source>
</evidence>
<dbReference type="AlphaFoldDB" id="A0A218YVC3"/>
<dbReference type="InParanoid" id="A0A218YVC3"/>
<feature type="chain" id="PRO_5012916974" evidence="2">
    <location>
        <begin position="21"/>
        <end position="293"/>
    </location>
</feature>
<protein>
    <submittedName>
        <fullName evidence="3">Uncharacterized protein</fullName>
    </submittedName>
</protein>
<dbReference type="EMBL" id="MZNU01000345">
    <property type="protein sequence ID" value="OWO99735.1"/>
    <property type="molecule type" value="Genomic_DNA"/>
</dbReference>
<accession>A0A218YVC3</accession>
<gene>
    <name evidence="3" type="ORF">B2J93_9485</name>
</gene>
<feature type="region of interest" description="Disordered" evidence="1">
    <location>
        <begin position="83"/>
        <end position="102"/>
    </location>
</feature>
<organism evidence="3 4">
    <name type="scientific">Diplocarpon coronariae</name>
    <dbReference type="NCBI Taxonomy" id="2795749"/>
    <lineage>
        <taxon>Eukaryota</taxon>
        <taxon>Fungi</taxon>
        <taxon>Dikarya</taxon>
        <taxon>Ascomycota</taxon>
        <taxon>Pezizomycotina</taxon>
        <taxon>Leotiomycetes</taxon>
        <taxon>Helotiales</taxon>
        <taxon>Drepanopezizaceae</taxon>
        <taxon>Diplocarpon</taxon>
    </lineage>
</organism>
<keyword evidence="4" id="KW-1185">Reference proteome</keyword>